<gene>
    <name evidence="14" type="ORF">Ahy_B09g095380</name>
    <name evidence="13" type="ORF">DS421_19g643210</name>
</gene>
<evidence type="ECO:0000256" key="5">
    <source>
        <dbReference type="ARBA" id="ARBA00022598"/>
    </source>
</evidence>
<keyword evidence="9" id="KW-0030">Aminoacyl-tRNA synthetase</keyword>
<dbReference type="EMBL" id="CP031001">
    <property type="protein sequence ID" value="QHN76362.1"/>
    <property type="molecule type" value="Genomic_DNA"/>
</dbReference>
<comment type="similarity">
    <text evidence="2">Belongs to the class-II aminoacyl-tRNA synthetase family.</text>
</comment>
<evidence type="ECO:0000259" key="12">
    <source>
        <dbReference type="Pfam" id="PF05746"/>
    </source>
</evidence>
<dbReference type="HAMAP" id="MF_00255">
    <property type="entry name" value="Gly_tRNA_synth_beta"/>
    <property type="match status" value="1"/>
</dbReference>
<dbReference type="AlphaFoldDB" id="A0A444XDP1"/>
<dbReference type="InterPro" id="IPR002310">
    <property type="entry name" value="Gly-tRNA_ligase_asu"/>
</dbReference>
<dbReference type="InterPro" id="IPR045864">
    <property type="entry name" value="aa-tRNA-synth_II/BPL/LPL"/>
</dbReference>
<dbReference type="CDD" id="cd00733">
    <property type="entry name" value="GlyRS_alpha_core"/>
    <property type="match status" value="1"/>
</dbReference>
<evidence type="ECO:0000256" key="4">
    <source>
        <dbReference type="ARBA" id="ARBA00022490"/>
    </source>
</evidence>
<dbReference type="SUPFAM" id="SSF55681">
    <property type="entry name" value="Class II aaRS and biotin synthetases"/>
    <property type="match status" value="1"/>
</dbReference>
<dbReference type="Proteomes" id="UP000464620">
    <property type="component" value="Chromosome B09"/>
</dbReference>
<dbReference type="GO" id="GO:0004814">
    <property type="term" value="F:arginine-tRNA ligase activity"/>
    <property type="evidence" value="ECO:0007669"/>
    <property type="project" value="InterPro"/>
</dbReference>
<evidence type="ECO:0000256" key="2">
    <source>
        <dbReference type="ARBA" id="ARBA00008226"/>
    </source>
</evidence>
<dbReference type="GO" id="GO:0006426">
    <property type="term" value="P:glycyl-tRNA aminoacylation"/>
    <property type="evidence" value="ECO:0007669"/>
    <property type="project" value="InterPro"/>
</dbReference>
<dbReference type="STRING" id="3818.A0A444XDP1"/>
<evidence type="ECO:0000256" key="1">
    <source>
        <dbReference type="ARBA" id="ARBA00004496"/>
    </source>
</evidence>
<evidence type="ECO:0000256" key="10">
    <source>
        <dbReference type="ARBA" id="ARBA00047937"/>
    </source>
</evidence>
<evidence type="ECO:0000313" key="13">
    <source>
        <dbReference type="EMBL" id="QHN76362.1"/>
    </source>
</evidence>
<dbReference type="InterPro" id="IPR008909">
    <property type="entry name" value="DALR_anticod-bd"/>
</dbReference>
<keyword evidence="8" id="KW-0648">Protein biosynthesis</keyword>
<evidence type="ECO:0000256" key="7">
    <source>
        <dbReference type="ARBA" id="ARBA00022840"/>
    </source>
</evidence>
<dbReference type="PRINTS" id="PR01044">
    <property type="entry name" value="TRNASYNTHGA"/>
</dbReference>
<dbReference type="InterPro" id="IPR006194">
    <property type="entry name" value="Gly-tRNA-synth_heterodimer"/>
</dbReference>
<dbReference type="PANTHER" id="PTHR30075:SF2">
    <property type="entry name" value="GLYCINE--TRNA LIGASE, CHLOROPLASTIC_MITOCHONDRIAL 2"/>
    <property type="match status" value="1"/>
</dbReference>
<dbReference type="Gramene" id="arahy.Tifrunner.gnm2.ann2.Ah19g099300.1">
    <property type="protein sequence ID" value="arahy.Tifrunner.gnm2.ann2.Ah19g099300.1-CDS"/>
    <property type="gene ID" value="arahy.Tifrunner.gnm2.ann2.Ah19g099300"/>
</dbReference>
<reference evidence="14 15" key="1">
    <citation type="submission" date="2019-01" db="EMBL/GenBank/DDBJ databases">
        <title>Sequencing of cultivated peanut Arachis hypogaea provides insights into genome evolution and oil improvement.</title>
        <authorList>
            <person name="Chen X."/>
        </authorList>
    </citation>
    <scope>NUCLEOTIDE SEQUENCE [LARGE SCALE GENOMIC DNA]</scope>
    <source>
        <strain evidence="15">cv. Fuhuasheng</strain>
        <strain evidence="14">GDAAS-fuhuasheng2018</strain>
        <tissue evidence="14">Leaves</tissue>
    </source>
</reference>
<dbReference type="EMBL" id="SDMP01000019">
    <property type="protein sequence ID" value="RYQ87839.1"/>
    <property type="molecule type" value="Genomic_DNA"/>
</dbReference>
<dbReference type="Proteomes" id="UP000289738">
    <property type="component" value="Chromosome B09"/>
</dbReference>
<dbReference type="FunFam" id="3.30.930.10:FF:000006">
    <property type="entry name" value="Glycine--tRNA ligase alpha subunit"/>
    <property type="match status" value="1"/>
</dbReference>
<proteinExistence type="inferred from homology"/>
<dbReference type="NCBIfam" id="TIGR00388">
    <property type="entry name" value="glyQ"/>
    <property type="match status" value="1"/>
</dbReference>
<dbReference type="FunFam" id="1.20.58.180:FF:000002">
    <property type="entry name" value="Glycine--tRNA ligase, chloroplastic/mitochondrial 2"/>
    <property type="match status" value="1"/>
</dbReference>
<dbReference type="GO" id="GO:0004820">
    <property type="term" value="F:glycine-tRNA ligase activity"/>
    <property type="evidence" value="ECO:0007669"/>
    <property type="project" value="UniProtKB-EC"/>
</dbReference>
<sequence>MAILALPLVISFLRPSPSLLRRAPLAATRLPSILLRRRQFASLPASASTPPTFVSPHSSSAQPNTLPQAPTLTFQQAIQRLQDYWASVGCSIMQCSNTEVGAGTMNPLTYLRVLGPEPWNVAYVEPSIRPDDSRYGENPNRLQRHTQFQVILKPDPGNSQDLFIRSLSALGIDVTAHDIRFVEDNWESPVLGAWGLGWEIWMDGMEITQFTYFQQAGSLPLSPVSVEITYGLERIIMLLQGVDHFKKIKYSDGITYGELFLENEKEMSAYYLEHASVDHVQKHFDFFEEEARRLLSSGLAIPAYDQLLKTSHAFNILDSRGFVGVTERARYFGRMRSLARQCAQLWLKTRENLGFPLGFISEPDNFVLPKEVLEAACEKVHDQSRAFVLEIGTEEMPPQDVVDASKQLKDLMLQLLEKQRLKHGNMQVFGTPRRLVVVIENLSTKQAEVEVEVRGPPVSKSFDHEGNPTKAIEGFSRRYSVPLDLVYRKVDGKTEYVYARVKELSRYSLEVLSEDLPATISKISFPKTMKWNSQVIFSRPIRWILAMHGDVVVPFMFAGVLSGNLSRGLRNTSSAILQVESAESYSVAMKHAGINVAVEDRKKMVVEQSNALAESVNGQIVIPTGLLDEVVNLVEAPIPVLGKFKETFLALPKELLTMVMQKHQKYFAVCDDEGQLLPYFIAVANGAIDETTVRKGNEAVLRARYEDAKFFYEMDTRKKFSEFRKQLKDILFHEKLGTMLDKMTRIENMVIMLSCILNISEDKQQIIRDAASLAMSDLATAVVTEFTSLSGIMGRHYAIRDGYSEQIADALFEITLPRFSGDMLPKSDAGIVLAIADRLDSLVGLFSAGCQPSSTNDPFGLRRISYGLVQLLVEKNKNLNLKEALQLAADAQSIKVDPHVIDDVHQFVTRRLEQFLVDKGVSAEFVRSVLAERAKFPSLAAKSAYKMEELSRDTLFPKVVEAYSRPTRIVRGKEGELNMTVDEAAFETNEERVLWSTFLSVKESINPGLDIDDFVEISSQLIQPLEDFFNNVFVMVDDDKIRKNRLAMLKEISELPRGIADLTVLPGF</sequence>
<feature type="region of interest" description="Disordered" evidence="11">
    <location>
        <begin position="46"/>
        <end position="66"/>
    </location>
</feature>
<name>A0A444XDP1_ARAHY</name>
<evidence type="ECO:0000313" key="15">
    <source>
        <dbReference type="Proteomes" id="UP000289738"/>
    </source>
</evidence>
<dbReference type="PANTHER" id="PTHR30075">
    <property type="entry name" value="GLYCYL-TRNA SYNTHETASE"/>
    <property type="match status" value="1"/>
</dbReference>
<dbReference type="SMR" id="A0A444XDP1"/>
<reference evidence="13 16" key="2">
    <citation type="submission" date="2020-01" db="EMBL/GenBank/DDBJ databases">
        <title>Genome sequence of Arachis hypogaea, cultivar Shitouqi.</title>
        <authorList>
            <person name="Zhuang W."/>
            <person name="Chen H."/>
            <person name="Varshney R."/>
            <person name="Wang D."/>
            <person name="Ming R."/>
        </authorList>
    </citation>
    <scope>NUCLEOTIDE SEQUENCE [LARGE SCALE GENOMIC DNA]</scope>
    <source>
        <tissue evidence="13">Young leaf</tissue>
    </source>
</reference>
<evidence type="ECO:0000256" key="6">
    <source>
        <dbReference type="ARBA" id="ARBA00022741"/>
    </source>
</evidence>
<dbReference type="NCBIfam" id="NF006827">
    <property type="entry name" value="PRK09348.1"/>
    <property type="match status" value="1"/>
</dbReference>
<dbReference type="GO" id="GO:0006420">
    <property type="term" value="P:arginyl-tRNA aminoacylation"/>
    <property type="evidence" value="ECO:0007669"/>
    <property type="project" value="InterPro"/>
</dbReference>
<keyword evidence="4" id="KW-0963">Cytoplasm</keyword>
<dbReference type="InterPro" id="IPR015944">
    <property type="entry name" value="Gly-tRNA-synth_bsu"/>
</dbReference>
<keyword evidence="7" id="KW-0067">ATP-binding</keyword>
<dbReference type="SUPFAM" id="SSF109604">
    <property type="entry name" value="HD-domain/PDEase-like"/>
    <property type="match status" value="1"/>
</dbReference>
<evidence type="ECO:0000256" key="9">
    <source>
        <dbReference type="ARBA" id="ARBA00023146"/>
    </source>
</evidence>
<evidence type="ECO:0000256" key="8">
    <source>
        <dbReference type="ARBA" id="ARBA00022917"/>
    </source>
</evidence>
<keyword evidence="15" id="KW-1185">Reference proteome</keyword>
<feature type="domain" description="DALR anticodon binding" evidence="12">
    <location>
        <begin position="961"/>
        <end position="1053"/>
    </location>
</feature>
<evidence type="ECO:0000313" key="16">
    <source>
        <dbReference type="Proteomes" id="UP000464620"/>
    </source>
</evidence>
<evidence type="ECO:0000313" key="14">
    <source>
        <dbReference type="EMBL" id="RYQ87839.1"/>
    </source>
</evidence>
<comment type="catalytic activity">
    <reaction evidence="10">
        <text>tRNA(Gly) + glycine + ATP = glycyl-tRNA(Gly) + AMP + diphosphate</text>
        <dbReference type="Rhea" id="RHEA:16013"/>
        <dbReference type="Rhea" id="RHEA-COMP:9664"/>
        <dbReference type="Rhea" id="RHEA-COMP:9683"/>
        <dbReference type="ChEBI" id="CHEBI:30616"/>
        <dbReference type="ChEBI" id="CHEBI:33019"/>
        <dbReference type="ChEBI" id="CHEBI:57305"/>
        <dbReference type="ChEBI" id="CHEBI:78442"/>
        <dbReference type="ChEBI" id="CHEBI:78522"/>
        <dbReference type="ChEBI" id="CHEBI:456215"/>
        <dbReference type="EC" id="6.1.1.14"/>
    </reaction>
</comment>
<dbReference type="Gene3D" id="3.30.930.10">
    <property type="entry name" value="Bira Bifunctional Protein, Domain 2"/>
    <property type="match status" value="1"/>
</dbReference>
<dbReference type="PROSITE" id="PS50861">
    <property type="entry name" value="AA_TRNA_LIGASE_II_GLYAB"/>
    <property type="match status" value="2"/>
</dbReference>
<accession>A0A444XDP1</accession>
<dbReference type="GO" id="GO:0009570">
    <property type="term" value="C:chloroplast stroma"/>
    <property type="evidence" value="ECO:0007669"/>
    <property type="project" value="TreeGrafter"/>
</dbReference>
<dbReference type="HAMAP" id="MF_00254">
    <property type="entry name" value="Gly_tRNA_synth_alpha"/>
    <property type="match status" value="1"/>
</dbReference>
<dbReference type="Pfam" id="PF05746">
    <property type="entry name" value="DALR_1"/>
    <property type="match status" value="1"/>
</dbReference>
<dbReference type="GO" id="GO:0005739">
    <property type="term" value="C:mitochondrion"/>
    <property type="evidence" value="ECO:0007669"/>
    <property type="project" value="TreeGrafter"/>
</dbReference>
<evidence type="ECO:0000256" key="3">
    <source>
        <dbReference type="ARBA" id="ARBA00012829"/>
    </source>
</evidence>
<dbReference type="Gene3D" id="1.20.58.180">
    <property type="entry name" value="Class II aaRS and biotin synthetases, domain 2"/>
    <property type="match status" value="1"/>
</dbReference>
<dbReference type="OrthoDB" id="1545at2759"/>
<protein>
    <recommendedName>
        <fullName evidence="3">glycine--tRNA ligase</fullName>
        <ecNumber evidence="3">6.1.1.14</ecNumber>
    </recommendedName>
</protein>
<comment type="subcellular location">
    <subcellularLocation>
        <location evidence="1">Cytoplasm</location>
    </subcellularLocation>
</comment>
<dbReference type="Pfam" id="PF02091">
    <property type="entry name" value="tRNA-synt_2e"/>
    <property type="match status" value="1"/>
</dbReference>
<keyword evidence="5 13" id="KW-0436">Ligase</keyword>
<organism evidence="14 15">
    <name type="scientific">Arachis hypogaea</name>
    <name type="common">Peanut</name>
    <dbReference type="NCBI Taxonomy" id="3818"/>
    <lineage>
        <taxon>Eukaryota</taxon>
        <taxon>Viridiplantae</taxon>
        <taxon>Streptophyta</taxon>
        <taxon>Embryophyta</taxon>
        <taxon>Tracheophyta</taxon>
        <taxon>Spermatophyta</taxon>
        <taxon>Magnoliopsida</taxon>
        <taxon>eudicotyledons</taxon>
        <taxon>Gunneridae</taxon>
        <taxon>Pentapetalae</taxon>
        <taxon>rosids</taxon>
        <taxon>fabids</taxon>
        <taxon>Fabales</taxon>
        <taxon>Fabaceae</taxon>
        <taxon>Papilionoideae</taxon>
        <taxon>50 kb inversion clade</taxon>
        <taxon>dalbergioids sensu lato</taxon>
        <taxon>Dalbergieae</taxon>
        <taxon>Pterocarpus clade</taxon>
        <taxon>Arachis</taxon>
    </lineage>
</organism>
<dbReference type="EC" id="6.1.1.14" evidence="3"/>
<dbReference type="GO" id="GO:0005524">
    <property type="term" value="F:ATP binding"/>
    <property type="evidence" value="ECO:0007669"/>
    <property type="project" value="UniProtKB-KW"/>
</dbReference>
<keyword evidence="6" id="KW-0547">Nucleotide-binding</keyword>
<dbReference type="NCBIfam" id="TIGR00211">
    <property type="entry name" value="glyS"/>
    <property type="match status" value="1"/>
</dbReference>
<evidence type="ECO:0000256" key="11">
    <source>
        <dbReference type="SAM" id="MobiDB-lite"/>
    </source>
</evidence>
<dbReference type="Pfam" id="PF02092">
    <property type="entry name" value="tRNA_synt_2f"/>
    <property type="match status" value="1"/>
</dbReference>